<dbReference type="EMBL" id="JARQZJ010000019">
    <property type="protein sequence ID" value="KAK9873425.1"/>
    <property type="molecule type" value="Genomic_DNA"/>
</dbReference>
<name>A0AAW1TZW0_9CUCU</name>
<comment type="caution">
    <text evidence="3">The sequence shown here is derived from an EMBL/GenBank/DDBJ whole genome shotgun (WGS) entry which is preliminary data.</text>
</comment>
<evidence type="ECO:0000313" key="4">
    <source>
        <dbReference type="Proteomes" id="UP001431783"/>
    </source>
</evidence>
<dbReference type="Proteomes" id="UP001431783">
    <property type="component" value="Unassembled WGS sequence"/>
</dbReference>
<keyword evidence="2" id="KW-0812">Transmembrane</keyword>
<organism evidence="3 4">
    <name type="scientific">Henosepilachna vigintioctopunctata</name>
    <dbReference type="NCBI Taxonomy" id="420089"/>
    <lineage>
        <taxon>Eukaryota</taxon>
        <taxon>Metazoa</taxon>
        <taxon>Ecdysozoa</taxon>
        <taxon>Arthropoda</taxon>
        <taxon>Hexapoda</taxon>
        <taxon>Insecta</taxon>
        <taxon>Pterygota</taxon>
        <taxon>Neoptera</taxon>
        <taxon>Endopterygota</taxon>
        <taxon>Coleoptera</taxon>
        <taxon>Polyphaga</taxon>
        <taxon>Cucujiformia</taxon>
        <taxon>Coccinelloidea</taxon>
        <taxon>Coccinellidae</taxon>
        <taxon>Epilachninae</taxon>
        <taxon>Epilachnini</taxon>
        <taxon>Henosepilachna</taxon>
    </lineage>
</organism>
<reference evidence="3 4" key="1">
    <citation type="submission" date="2023-03" db="EMBL/GenBank/DDBJ databases">
        <title>Genome insight into feeding habits of ladybird beetles.</title>
        <authorList>
            <person name="Li H.-S."/>
            <person name="Huang Y.-H."/>
            <person name="Pang H."/>
        </authorList>
    </citation>
    <scope>NUCLEOTIDE SEQUENCE [LARGE SCALE GENOMIC DNA]</scope>
    <source>
        <strain evidence="3">SYSU_2023b</strain>
        <tissue evidence="3">Whole body</tissue>
    </source>
</reference>
<sequence length="124" mass="14667">MSDEDSNYSSPSNESLSHRSKRPKSKFEEFFEIIHASQTDFCKLCQHKKIEIKMKNRNTSGLNVYYVVKCLLRNSYFHGKRHIGQLIFRISFQIFSYLLICLIFTMAMLIQVHNVPILIRFSKI</sequence>
<dbReference type="AlphaFoldDB" id="A0AAW1TZW0"/>
<protein>
    <submittedName>
        <fullName evidence="3">Uncharacterized protein</fullName>
    </submittedName>
</protein>
<keyword evidence="2" id="KW-1133">Transmembrane helix</keyword>
<evidence type="ECO:0000256" key="1">
    <source>
        <dbReference type="SAM" id="MobiDB-lite"/>
    </source>
</evidence>
<feature type="transmembrane region" description="Helical" evidence="2">
    <location>
        <begin position="86"/>
        <end position="110"/>
    </location>
</feature>
<feature type="region of interest" description="Disordered" evidence="1">
    <location>
        <begin position="1"/>
        <end position="23"/>
    </location>
</feature>
<keyword evidence="4" id="KW-1185">Reference proteome</keyword>
<accession>A0AAW1TZW0</accession>
<gene>
    <name evidence="3" type="ORF">WA026_022491</name>
</gene>
<evidence type="ECO:0000313" key="3">
    <source>
        <dbReference type="EMBL" id="KAK9873425.1"/>
    </source>
</evidence>
<evidence type="ECO:0000256" key="2">
    <source>
        <dbReference type="SAM" id="Phobius"/>
    </source>
</evidence>
<proteinExistence type="predicted"/>
<keyword evidence="2" id="KW-0472">Membrane</keyword>